<accession>A0ABU7R588</accession>
<dbReference type="RefSeq" id="WP_330937536.1">
    <property type="nucleotide sequence ID" value="NZ_JAZGJU010000064.1"/>
</dbReference>
<dbReference type="InterPro" id="IPR001091">
    <property type="entry name" value="RM_Methyltransferase"/>
</dbReference>
<feature type="domain" description="DNA methylase N-4/N-6" evidence="4">
    <location>
        <begin position="23"/>
        <end position="285"/>
    </location>
</feature>
<reference evidence="5 6" key="1">
    <citation type="submission" date="2024-01" db="EMBL/GenBank/DDBJ databases">
        <title>Whole genome of Chryseobacterium arthrosphaerae NNCa 2741.</title>
        <authorList>
            <person name="Boriskina E.V."/>
            <person name="Gordinskaya N.A."/>
            <person name="Kropotov V.S."/>
            <person name="Alekseeva A.E."/>
            <person name="Makhova M.A."/>
            <person name="Kryazhev D.V."/>
            <person name="Shkurkina I.S."/>
        </authorList>
    </citation>
    <scope>NUCLEOTIDE SEQUENCE [LARGE SCALE GENOMIC DNA]</scope>
    <source>
        <strain evidence="5 6">NNCa 2741</strain>
    </source>
</reference>
<comment type="similarity">
    <text evidence="3">Belongs to the N(4)/N(6)-methyltransferase family.</text>
</comment>
<protein>
    <recommendedName>
        <fullName evidence="3">Methyltransferase</fullName>
        <ecNumber evidence="3">2.1.1.-</ecNumber>
    </recommendedName>
</protein>
<proteinExistence type="inferred from homology"/>
<dbReference type="Proteomes" id="UP001350005">
    <property type="component" value="Unassembled WGS sequence"/>
</dbReference>
<dbReference type="Gene3D" id="3.40.50.150">
    <property type="entry name" value="Vaccinia Virus protein VP39"/>
    <property type="match status" value="1"/>
</dbReference>
<dbReference type="SUPFAM" id="SSF53335">
    <property type="entry name" value="S-adenosyl-L-methionine-dependent methyltransferases"/>
    <property type="match status" value="1"/>
</dbReference>
<comment type="caution">
    <text evidence="5">The sequence shown here is derived from an EMBL/GenBank/DDBJ whole genome shotgun (WGS) entry which is preliminary data.</text>
</comment>
<dbReference type="EMBL" id="JAZGJU010000064">
    <property type="protein sequence ID" value="MEE6129896.1"/>
    <property type="molecule type" value="Genomic_DNA"/>
</dbReference>
<evidence type="ECO:0000256" key="2">
    <source>
        <dbReference type="ARBA" id="ARBA00022679"/>
    </source>
</evidence>
<sequence length="304" mass="35347">MKNIKLYNEDNLELMKRLPDESIDVICIDPPYLYLKNQKLERPFDELKFFSECRRLLTKNGFIVMFGRGESFYRWNTILSGLNFTFKEEIIWNKRRVSSPVSAIGRVHETISIFAKDSGKINNVKVCYGEVKAFDKDKVYEDIKRLKGLFNRGRAYDKVVENLKKADANIDYSHGKLENNYKTTQQTNQPLRCISTYTLLALENGIREQTIISDNNSHYGNIHPTQKPVRLLERLLALVIPESKPREEIIVADFFAGSMSCMEAVYNMGMNGIACEIDQDYFEKGKERIKKLQPIQEELFKDVI</sequence>
<dbReference type="InterPro" id="IPR029063">
    <property type="entry name" value="SAM-dependent_MTases_sf"/>
</dbReference>
<keyword evidence="2 5" id="KW-0808">Transferase</keyword>
<evidence type="ECO:0000256" key="3">
    <source>
        <dbReference type="RuleBase" id="RU362026"/>
    </source>
</evidence>
<evidence type="ECO:0000313" key="5">
    <source>
        <dbReference type="EMBL" id="MEE6129896.1"/>
    </source>
</evidence>
<evidence type="ECO:0000256" key="1">
    <source>
        <dbReference type="ARBA" id="ARBA00022603"/>
    </source>
</evidence>
<dbReference type="InterPro" id="IPR002941">
    <property type="entry name" value="DNA_methylase_N4/N6"/>
</dbReference>
<organism evidence="5 6">
    <name type="scientific">Chryseobacterium arthrosphaerae</name>
    <dbReference type="NCBI Taxonomy" id="651561"/>
    <lineage>
        <taxon>Bacteria</taxon>
        <taxon>Pseudomonadati</taxon>
        <taxon>Bacteroidota</taxon>
        <taxon>Flavobacteriia</taxon>
        <taxon>Flavobacteriales</taxon>
        <taxon>Weeksellaceae</taxon>
        <taxon>Chryseobacterium group</taxon>
        <taxon>Chryseobacterium</taxon>
    </lineage>
</organism>
<name>A0ABU7R588_9FLAO</name>
<dbReference type="GO" id="GO:0008168">
    <property type="term" value="F:methyltransferase activity"/>
    <property type="evidence" value="ECO:0007669"/>
    <property type="project" value="UniProtKB-KW"/>
</dbReference>
<dbReference type="GO" id="GO:0032259">
    <property type="term" value="P:methylation"/>
    <property type="evidence" value="ECO:0007669"/>
    <property type="project" value="UniProtKB-KW"/>
</dbReference>
<evidence type="ECO:0000313" key="6">
    <source>
        <dbReference type="Proteomes" id="UP001350005"/>
    </source>
</evidence>
<dbReference type="PRINTS" id="PR00508">
    <property type="entry name" value="S21N4MTFRASE"/>
</dbReference>
<dbReference type="CDD" id="cd02440">
    <property type="entry name" value="AdoMet_MTases"/>
    <property type="match status" value="1"/>
</dbReference>
<keyword evidence="6" id="KW-1185">Reference proteome</keyword>
<keyword evidence="1 5" id="KW-0489">Methyltransferase</keyword>
<dbReference type="EC" id="2.1.1.-" evidence="3"/>
<dbReference type="Pfam" id="PF01555">
    <property type="entry name" value="N6_N4_Mtase"/>
    <property type="match status" value="1"/>
</dbReference>
<gene>
    <name evidence="5" type="ORF">V2E39_21030</name>
</gene>
<evidence type="ECO:0000259" key="4">
    <source>
        <dbReference type="Pfam" id="PF01555"/>
    </source>
</evidence>